<reference evidence="3" key="1">
    <citation type="submission" date="2018-02" db="EMBL/GenBank/DDBJ databases">
        <title>Rhizophora mucronata_Transcriptome.</title>
        <authorList>
            <person name="Meera S.P."/>
            <person name="Sreeshan A."/>
            <person name="Augustine A."/>
        </authorList>
    </citation>
    <scope>NUCLEOTIDE SEQUENCE</scope>
    <source>
        <tissue evidence="3">Leaf</tissue>
    </source>
</reference>
<keyword evidence="2" id="KW-0009">Actin-binding</keyword>
<evidence type="ECO:0000313" key="3">
    <source>
        <dbReference type="EMBL" id="MBX17345.1"/>
    </source>
</evidence>
<dbReference type="PANTHER" id="PTHR19961:SF79">
    <property type="entry name" value="FIMBRIN-5"/>
    <property type="match status" value="1"/>
</dbReference>
<sequence length="51" mass="5736">MGLAPEKVLLKWMNFHLKKAGYEKPVTNFSSDLKVLTASIFPCGSDKSMLY</sequence>
<organism evidence="3">
    <name type="scientific">Rhizophora mucronata</name>
    <name type="common">Asiatic mangrove</name>
    <dbReference type="NCBI Taxonomy" id="61149"/>
    <lineage>
        <taxon>Eukaryota</taxon>
        <taxon>Viridiplantae</taxon>
        <taxon>Streptophyta</taxon>
        <taxon>Embryophyta</taxon>
        <taxon>Tracheophyta</taxon>
        <taxon>Spermatophyta</taxon>
        <taxon>Magnoliopsida</taxon>
        <taxon>eudicotyledons</taxon>
        <taxon>Gunneridae</taxon>
        <taxon>Pentapetalae</taxon>
        <taxon>rosids</taxon>
        <taxon>fabids</taxon>
        <taxon>Malpighiales</taxon>
        <taxon>Rhizophoraceae</taxon>
        <taxon>Rhizophora</taxon>
    </lineage>
</organism>
<dbReference type="GO" id="GO:0051015">
    <property type="term" value="F:actin filament binding"/>
    <property type="evidence" value="ECO:0007669"/>
    <property type="project" value="InterPro"/>
</dbReference>
<keyword evidence="1" id="KW-0677">Repeat</keyword>
<dbReference type="InterPro" id="IPR036872">
    <property type="entry name" value="CH_dom_sf"/>
</dbReference>
<dbReference type="GO" id="GO:0051639">
    <property type="term" value="P:actin filament network formation"/>
    <property type="evidence" value="ECO:0007669"/>
    <property type="project" value="TreeGrafter"/>
</dbReference>
<dbReference type="EMBL" id="GGEC01036861">
    <property type="protein sequence ID" value="MBX17345.1"/>
    <property type="molecule type" value="Transcribed_RNA"/>
</dbReference>
<accession>A0A2P2LH92</accession>
<dbReference type="GO" id="GO:0005884">
    <property type="term" value="C:actin filament"/>
    <property type="evidence" value="ECO:0007669"/>
    <property type="project" value="TreeGrafter"/>
</dbReference>
<dbReference type="SUPFAM" id="SSF47576">
    <property type="entry name" value="Calponin-homology domain, CH-domain"/>
    <property type="match status" value="1"/>
</dbReference>
<evidence type="ECO:0000256" key="1">
    <source>
        <dbReference type="ARBA" id="ARBA00022737"/>
    </source>
</evidence>
<dbReference type="InterPro" id="IPR039959">
    <property type="entry name" value="Fimbrin/Plastin"/>
</dbReference>
<dbReference type="PANTHER" id="PTHR19961">
    <property type="entry name" value="FIMBRIN/PLASTIN"/>
    <property type="match status" value="1"/>
</dbReference>
<protein>
    <submittedName>
        <fullName evidence="3">Uncharacterized protein MANES_15G064800</fullName>
    </submittedName>
</protein>
<evidence type="ECO:0000256" key="2">
    <source>
        <dbReference type="ARBA" id="ARBA00023203"/>
    </source>
</evidence>
<dbReference type="AlphaFoldDB" id="A0A2P2LH92"/>
<dbReference type="GO" id="GO:0005737">
    <property type="term" value="C:cytoplasm"/>
    <property type="evidence" value="ECO:0007669"/>
    <property type="project" value="TreeGrafter"/>
</dbReference>
<name>A0A2P2LH92_RHIMU</name>
<proteinExistence type="predicted"/>
<dbReference type="GO" id="GO:0032432">
    <property type="term" value="C:actin filament bundle"/>
    <property type="evidence" value="ECO:0007669"/>
    <property type="project" value="TreeGrafter"/>
</dbReference>
<dbReference type="GO" id="GO:0051017">
    <property type="term" value="P:actin filament bundle assembly"/>
    <property type="evidence" value="ECO:0007669"/>
    <property type="project" value="InterPro"/>
</dbReference>
<dbReference type="Gene3D" id="1.10.418.10">
    <property type="entry name" value="Calponin-like domain"/>
    <property type="match status" value="1"/>
</dbReference>